<accession>A0ACC1T6I1</accession>
<name>A0ACC1T6I1_9APHY</name>
<dbReference type="Proteomes" id="UP001148662">
    <property type="component" value="Unassembled WGS sequence"/>
</dbReference>
<protein>
    <submittedName>
        <fullName evidence="1">Uncharacterized protein</fullName>
    </submittedName>
</protein>
<reference evidence="1" key="1">
    <citation type="submission" date="2022-07" db="EMBL/GenBank/DDBJ databases">
        <title>Genome Sequence of Phlebia brevispora.</title>
        <authorList>
            <person name="Buettner E."/>
        </authorList>
    </citation>
    <scope>NUCLEOTIDE SEQUENCE</scope>
    <source>
        <strain evidence="1">MPL23</strain>
    </source>
</reference>
<gene>
    <name evidence="1" type="ORF">NM688_g3173</name>
</gene>
<keyword evidence="2" id="KW-1185">Reference proteome</keyword>
<sequence length="667" mass="74954">MDTKRTPFGDAAVISVDAFVNKLLPPLHSHIPLDALFSGAKMSANSLPVTKRGYLHGYATKHKPSKITSAFKPLQMCAGKIAKAFAPLESTLVFKNNEDAQWLLRDRTEDSLPDAYFLSKSEGGGRVDWTTIAVPGVYNKIDTATLSDHNVTKITRCMFQCLHRDARRRFVYGFTVDDSRMRLWFCDRSQIVVSDSFLFVTDWKPFFQFWVRVMYADPRDLGFDLTVRLLEDDATEPRYEIEVRSSAEEVQVYRTLEVLSQGGQNTVGGAARVWKAVKVENGEEVGEPVALKDSWVWEDRKREGHVDSSIRASCADDEQKAALGKSLLTVLAHGDVLIDGATDRTRAAVTPPKASGKVPDSLGRDPVTQPYDRSRIHYRIVYKEVCEPLRSTSSLYTVFKTLSDACHGLEVLYKCGWVHRDISVGNLLLFGDFAKIRGLEYAERVDDIAKRPHAVVLLKSSRVAISSFRDASLGESAAAGSRQPHKEDESSDKRITRAKRKTPSSPRDESAPPQLRDFHYNALHDLESLWWIAAYYLIAHEVDSDEDLDEEASRNRSSQLITARKLFLDGSARDDAISGMFSFRIQLECLAPSLRDVGSRVEDARARLMTAYQDAERELRVDGLRLKDPIHSILSNCFHEIAEMLKDHDIIVRPLDATVDRCGAHLS</sequence>
<dbReference type="EMBL" id="JANHOG010000442">
    <property type="protein sequence ID" value="KAJ3554316.1"/>
    <property type="molecule type" value="Genomic_DNA"/>
</dbReference>
<organism evidence="1 2">
    <name type="scientific">Phlebia brevispora</name>
    <dbReference type="NCBI Taxonomy" id="194682"/>
    <lineage>
        <taxon>Eukaryota</taxon>
        <taxon>Fungi</taxon>
        <taxon>Dikarya</taxon>
        <taxon>Basidiomycota</taxon>
        <taxon>Agaricomycotina</taxon>
        <taxon>Agaricomycetes</taxon>
        <taxon>Polyporales</taxon>
        <taxon>Meruliaceae</taxon>
        <taxon>Phlebia</taxon>
    </lineage>
</organism>
<proteinExistence type="predicted"/>
<comment type="caution">
    <text evidence="1">The sequence shown here is derived from an EMBL/GenBank/DDBJ whole genome shotgun (WGS) entry which is preliminary data.</text>
</comment>
<evidence type="ECO:0000313" key="1">
    <source>
        <dbReference type="EMBL" id="KAJ3554316.1"/>
    </source>
</evidence>
<evidence type="ECO:0000313" key="2">
    <source>
        <dbReference type="Proteomes" id="UP001148662"/>
    </source>
</evidence>